<dbReference type="AlphaFoldDB" id="A0A1U9VJT2"/>
<protein>
    <submittedName>
        <fullName evidence="2">Uncharacterized protein</fullName>
    </submittedName>
</protein>
<evidence type="ECO:0000313" key="2">
    <source>
        <dbReference type="EMBL" id="AQW30397.1"/>
    </source>
</evidence>
<feature type="region of interest" description="Disordered" evidence="1">
    <location>
        <begin position="42"/>
        <end position="64"/>
    </location>
</feature>
<feature type="compositionally biased region" description="Basic and acidic residues" evidence="1">
    <location>
        <begin position="54"/>
        <end position="64"/>
    </location>
</feature>
<evidence type="ECO:0000256" key="1">
    <source>
        <dbReference type="SAM" id="MobiDB-lite"/>
    </source>
</evidence>
<name>A0A1U9VJT2_9RALS</name>
<organism evidence="2 3">
    <name type="scientific">blood disease bacterium A2-HR MARDI</name>
    <dbReference type="NCBI Taxonomy" id="1944648"/>
    <lineage>
        <taxon>Bacteria</taxon>
        <taxon>Pseudomonadati</taxon>
        <taxon>Pseudomonadota</taxon>
        <taxon>Betaproteobacteria</taxon>
        <taxon>Burkholderiales</taxon>
        <taxon>Burkholderiaceae</taxon>
        <taxon>Ralstonia</taxon>
        <taxon>Ralstonia solanacearum species complex</taxon>
    </lineage>
</organism>
<gene>
    <name evidence="2" type="ORF">B0B51_10745</name>
</gene>
<dbReference type="EMBL" id="CP019911">
    <property type="protein sequence ID" value="AQW30397.1"/>
    <property type="molecule type" value="Genomic_DNA"/>
</dbReference>
<reference evidence="2 3" key="1">
    <citation type="submission" date="2017-02" db="EMBL/GenBank/DDBJ databases">
        <title>Blood Disease Bacterium A2-HR MARDI.</title>
        <authorList>
            <person name="Badrun R."/>
            <person name="Abu Bakar N."/>
            <person name="Laboh R."/>
        </authorList>
    </citation>
    <scope>NUCLEOTIDE SEQUENCE [LARGE SCALE GENOMIC DNA]</scope>
    <source>
        <strain evidence="2 3">A2-HR MARDI</strain>
    </source>
</reference>
<sequence>MEKSIGMKMTGEYLSLWIEITNRPDLPNPSWKFNHPIASKKSMLSTPSQHRALRKVESAKGEWK</sequence>
<evidence type="ECO:0000313" key="3">
    <source>
        <dbReference type="Proteomes" id="UP000189628"/>
    </source>
</evidence>
<accession>A0A1U9VJT2</accession>
<proteinExistence type="predicted"/>
<dbReference type="Proteomes" id="UP000189628">
    <property type="component" value="Chromosome"/>
</dbReference>